<dbReference type="AlphaFoldDB" id="A0A6P4XHI9"/>
<dbReference type="Pfam" id="PF12796">
    <property type="entry name" value="Ank_2"/>
    <property type="match status" value="1"/>
</dbReference>
<dbReference type="SMART" id="SM00248">
    <property type="entry name" value="ANK"/>
    <property type="match status" value="5"/>
</dbReference>
<dbReference type="GO" id="GO:0005634">
    <property type="term" value="C:nucleus"/>
    <property type="evidence" value="ECO:0007669"/>
    <property type="project" value="TreeGrafter"/>
</dbReference>
<feature type="compositionally biased region" description="Pro residues" evidence="4">
    <location>
        <begin position="244"/>
        <end position="256"/>
    </location>
</feature>
<dbReference type="SUPFAM" id="SSF48403">
    <property type="entry name" value="Ankyrin repeat"/>
    <property type="match status" value="1"/>
</dbReference>
<dbReference type="PANTHER" id="PTHR24126">
    <property type="entry name" value="ANKYRIN REPEAT, PH AND SEC7 DOMAIN CONTAINING PROTEIN SECG-RELATED"/>
    <property type="match status" value="1"/>
</dbReference>
<dbReference type="OrthoDB" id="426293at2759"/>
<reference evidence="6" key="1">
    <citation type="submission" date="2025-08" db="UniProtKB">
        <authorList>
            <consortium name="RefSeq"/>
        </authorList>
    </citation>
    <scope>IDENTIFICATION</scope>
    <source>
        <tissue evidence="6">Gonad</tissue>
    </source>
</reference>
<feature type="repeat" description="ANK" evidence="3">
    <location>
        <begin position="456"/>
        <end position="488"/>
    </location>
</feature>
<dbReference type="PANTHER" id="PTHR24126:SF63">
    <property type="match status" value="1"/>
</dbReference>
<feature type="compositionally biased region" description="Acidic residues" evidence="4">
    <location>
        <begin position="155"/>
        <end position="164"/>
    </location>
</feature>
<keyword evidence="1" id="KW-0677">Repeat</keyword>
<accession>A0A6P4XHI9</accession>
<organism evidence="5 6">
    <name type="scientific">Branchiostoma belcheri</name>
    <name type="common">Amphioxus</name>
    <dbReference type="NCBI Taxonomy" id="7741"/>
    <lineage>
        <taxon>Eukaryota</taxon>
        <taxon>Metazoa</taxon>
        <taxon>Chordata</taxon>
        <taxon>Cephalochordata</taxon>
        <taxon>Leptocardii</taxon>
        <taxon>Amphioxiformes</taxon>
        <taxon>Branchiostomatidae</taxon>
        <taxon>Branchiostoma</taxon>
    </lineage>
</organism>
<dbReference type="GO" id="GO:0006357">
    <property type="term" value="P:regulation of transcription by RNA polymerase II"/>
    <property type="evidence" value="ECO:0007669"/>
    <property type="project" value="TreeGrafter"/>
</dbReference>
<evidence type="ECO:0000313" key="5">
    <source>
        <dbReference type="Proteomes" id="UP000515135"/>
    </source>
</evidence>
<feature type="repeat" description="ANK" evidence="3">
    <location>
        <begin position="422"/>
        <end position="455"/>
    </location>
</feature>
<feature type="repeat" description="ANK" evidence="3">
    <location>
        <begin position="356"/>
        <end position="388"/>
    </location>
</feature>
<evidence type="ECO:0000256" key="1">
    <source>
        <dbReference type="ARBA" id="ARBA00022737"/>
    </source>
</evidence>
<feature type="repeat" description="ANK" evidence="3">
    <location>
        <begin position="389"/>
        <end position="421"/>
    </location>
</feature>
<proteinExistence type="predicted"/>
<feature type="region of interest" description="Disordered" evidence="4">
    <location>
        <begin position="54"/>
        <end position="91"/>
    </location>
</feature>
<evidence type="ECO:0000256" key="4">
    <source>
        <dbReference type="SAM" id="MobiDB-lite"/>
    </source>
</evidence>
<dbReference type="GO" id="GO:0061629">
    <property type="term" value="F:RNA polymerase II-specific DNA-binding transcription factor binding"/>
    <property type="evidence" value="ECO:0007669"/>
    <property type="project" value="TreeGrafter"/>
</dbReference>
<dbReference type="Gene3D" id="1.25.40.20">
    <property type="entry name" value="Ankyrin repeat-containing domain"/>
    <property type="match status" value="2"/>
</dbReference>
<dbReference type="GeneID" id="109463585"/>
<keyword evidence="5" id="KW-1185">Reference proteome</keyword>
<dbReference type="Proteomes" id="UP000515135">
    <property type="component" value="Unplaced"/>
</dbReference>
<evidence type="ECO:0000256" key="2">
    <source>
        <dbReference type="ARBA" id="ARBA00023043"/>
    </source>
</evidence>
<gene>
    <name evidence="6" type="primary">LOC109463585</name>
</gene>
<keyword evidence="2 3" id="KW-0040">ANK repeat</keyword>
<feature type="compositionally biased region" description="Basic and acidic residues" evidence="4">
    <location>
        <begin position="296"/>
        <end position="315"/>
    </location>
</feature>
<dbReference type="PROSITE" id="PS50297">
    <property type="entry name" value="ANK_REP_REGION"/>
    <property type="match status" value="4"/>
</dbReference>
<dbReference type="InterPro" id="IPR002110">
    <property type="entry name" value="Ankyrin_rpt"/>
</dbReference>
<feature type="compositionally biased region" description="Low complexity" evidence="4">
    <location>
        <begin position="231"/>
        <end position="243"/>
    </location>
</feature>
<dbReference type="PRINTS" id="PR01415">
    <property type="entry name" value="ANKYRIN"/>
</dbReference>
<feature type="compositionally biased region" description="Acidic residues" evidence="4">
    <location>
        <begin position="280"/>
        <end position="289"/>
    </location>
</feature>
<dbReference type="InterPro" id="IPR036770">
    <property type="entry name" value="Ankyrin_rpt-contain_sf"/>
</dbReference>
<evidence type="ECO:0000256" key="3">
    <source>
        <dbReference type="PROSITE-ProRule" id="PRU00023"/>
    </source>
</evidence>
<dbReference type="RefSeq" id="XP_019616000.1">
    <property type="nucleotide sequence ID" value="XM_019760441.1"/>
</dbReference>
<feature type="region of interest" description="Disordered" evidence="4">
    <location>
        <begin position="1"/>
        <end position="20"/>
    </location>
</feature>
<feature type="compositionally biased region" description="Pro residues" evidence="4">
    <location>
        <begin position="204"/>
        <end position="213"/>
    </location>
</feature>
<protein>
    <submittedName>
        <fullName evidence="6">Ankyrin repeat domain-containing protein 2-like isoform X2</fullName>
    </submittedName>
</protein>
<dbReference type="PROSITE" id="PS50088">
    <property type="entry name" value="ANK_REPEAT"/>
    <property type="match status" value="4"/>
</dbReference>
<dbReference type="Pfam" id="PF13857">
    <property type="entry name" value="Ank_5"/>
    <property type="match status" value="1"/>
</dbReference>
<feature type="compositionally biased region" description="Polar residues" evidence="4">
    <location>
        <begin position="60"/>
        <end position="71"/>
    </location>
</feature>
<name>A0A6P4XHI9_BRABE</name>
<feature type="region of interest" description="Disordered" evidence="4">
    <location>
        <begin position="135"/>
        <end position="315"/>
    </location>
</feature>
<sequence length="533" mass="59628">MAKRCRTPARPYRELTTDKASCNPGPTAPLLLYVRLSSPDRVMACAVCLDSNAIADRPSSEPTPTWDSNPIHSVEDSSPPPTPLLRKNSLELDQPVLQSRRRRLRWLWSRTGKREDCRTPTDELLTQAELERRFLARYEDRSPTSASPSPSRMADEEDELEFEEFGGWGADAPANRPTAPGPERPHAPEPGMSPSPEPVSAFGPPRPEPPPPMEVDGPAQVPDEAPQVPDEAPSAPTPTEAPAEAPPAPAEEPSPPVTEEVRPPPLEETPAEEPEKKEEKEEEIEEMDEVAGIYEAKQKEEEEKRRKEEEEKGEDKLWKTRDDLKMELLEAAVTGDIMTVKDIVQRGIDINGGDEFQRNALHRSACEGHMRIVKHLVVSGANVDTKDKLGSSALHWATRFGRHAIVDYLIDNGAKINAKDRSGATPLHVAVRVGWWPDMVEKLLDRGADINCKDWEGDTPTHDAARMGRNNILRILIKRGADINIKNFDKSQPFDMTKEWQLETRDCLTTAMEIGKLKELMARKDKELSLNQR</sequence>
<evidence type="ECO:0000313" key="6">
    <source>
        <dbReference type="RefSeq" id="XP_019616000.1"/>
    </source>
</evidence>